<evidence type="ECO:0000313" key="2">
    <source>
        <dbReference type="Proteomes" id="UP000062963"/>
    </source>
</evidence>
<accession>A0A0K2JH17</accession>
<dbReference type="AlphaFoldDB" id="A0A0K2JH17"/>
<sequence>MQDFTKINNKKRITSYEHLNKKYDLNFSDFNFGFYWEIFKGFVGDSYARYFTSPSFFLSFLLRVVVLIKHEII</sequence>
<name>A0A0K2JH17_SPIKU</name>
<reference evidence="1 2" key="1">
    <citation type="journal article" date="2015" name="Genome Announc.">
        <title>Complete Genome Sequence of Spiroplasma kunkelii Strain CR2-3x, Causal Agent of Corn Stunt Disease in Zea mays L.</title>
        <authorList>
            <person name="Davis R.E."/>
            <person name="Shao J."/>
            <person name="Dally E.L."/>
            <person name="Zhao Y."/>
            <person name="Gasparich G.E."/>
            <person name="Gaynor B.J."/>
            <person name="Athey J.C."/>
            <person name="Harrison N.A."/>
            <person name="Donofrio N."/>
        </authorList>
    </citation>
    <scope>NUCLEOTIDE SEQUENCE [LARGE SCALE GENOMIC DNA]</scope>
    <source>
        <strain evidence="1 2">CR2-3x</strain>
    </source>
</reference>
<organism evidence="1 2">
    <name type="scientific">Spiroplasma kunkelii CR2-3x</name>
    <dbReference type="NCBI Taxonomy" id="273035"/>
    <lineage>
        <taxon>Bacteria</taxon>
        <taxon>Bacillati</taxon>
        <taxon>Mycoplasmatota</taxon>
        <taxon>Mollicutes</taxon>
        <taxon>Entomoplasmatales</taxon>
        <taxon>Spiroplasmataceae</taxon>
        <taxon>Spiroplasma</taxon>
    </lineage>
</organism>
<dbReference type="Proteomes" id="UP000062963">
    <property type="component" value="Chromosome"/>
</dbReference>
<proteinExistence type="predicted"/>
<dbReference type="RefSeq" id="WP_053391048.1">
    <property type="nucleotide sequence ID" value="NZ_CP010899.1"/>
</dbReference>
<evidence type="ECO:0000313" key="1">
    <source>
        <dbReference type="EMBL" id="ALA97880.1"/>
    </source>
</evidence>
<dbReference type="KEGG" id="skn:SKUN_00994"/>
<gene>
    <name evidence="1" type="ORF">SKUN_00994</name>
</gene>
<protein>
    <submittedName>
        <fullName evidence="1">Uncharacterized protein</fullName>
    </submittedName>
</protein>
<dbReference type="EMBL" id="CP010899">
    <property type="protein sequence ID" value="ALA97880.1"/>
    <property type="molecule type" value="Genomic_DNA"/>
</dbReference>
<keyword evidence="2" id="KW-1185">Reference proteome</keyword>
<dbReference type="PATRIC" id="fig|273035.7.peg.1225"/>
<dbReference type="OrthoDB" id="9923660at2"/>